<accession>A0A8J3KP22</accession>
<dbReference type="Pfam" id="PF01935">
    <property type="entry name" value="DUF87"/>
    <property type="match status" value="1"/>
</dbReference>
<comment type="caution">
    <text evidence="3">The sequence shown here is derived from an EMBL/GenBank/DDBJ whole genome shotgun (WGS) entry which is preliminary data.</text>
</comment>
<dbReference type="InterPro" id="IPR003593">
    <property type="entry name" value="AAA+_ATPase"/>
</dbReference>
<dbReference type="EMBL" id="BONI01000019">
    <property type="protein sequence ID" value="GIG06068.1"/>
    <property type="molecule type" value="Genomic_DNA"/>
</dbReference>
<dbReference type="RefSeq" id="WP_203692454.1">
    <property type="nucleotide sequence ID" value="NZ_BAAALC010000018.1"/>
</dbReference>
<protein>
    <submittedName>
        <fullName evidence="3">ATPase</fullName>
    </submittedName>
</protein>
<dbReference type="InterPro" id="IPR027417">
    <property type="entry name" value="P-loop_NTPase"/>
</dbReference>
<dbReference type="PANTHER" id="PTHR30121:SF6">
    <property type="entry name" value="SLR6007 PROTEIN"/>
    <property type="match status" value="1"/>
</dbReference>
<feature type="region of interest" description="Disordered" evidence="1">
    <location>
        <begin position="619"/>
        <end position="647"/>
    </location>
</feature>
<dbReference type="Proteomes" id="UP000630887">
    <property type="component" value="Unassembled WGS sequence"/>
</dbReference>
<sequence length="1093" mass="116131">MNPDERRALANLRFDVAPVPDDVWRGSPFHVEALHDDVVRHILHGLDDARRSPDGSPIGIAMQGQPGSGKTHLLGWVREQTQRGGGYFFLVGLLDGAAFWSSATLAVVNGLQRDHLGQGSQLSVFLDRLCAAAGVPEQAAAAVTGRAPLTRAHLDEFAAALRRFDGPVGMACHHTARALALLGAAGDPAAQDVGYTYLQSMQEMEPGERQEWGIHPVQKPPQLVMQELSQLLALTGPTVVAIDQIDTLVAQLWNSTALKETGTESAEQTQLINQIADGLMALRQTTRRTLTVLACLPSTWTLIRTRATKSVADRFREPVTLKGIASADIARDIVAKRFAVRFDEMGFVPPYATWPVRESAFAEATVFTPRLLINRINEHVQACLREGSVRELAGFTASEDPVAVLVPAEVPDDKLDRRFAELREGADVAPALAGPTEDGEMPELLAAGLSAWIEELGQAGRAFRVDPPQGGKVPLHARLRRSLDEATEDEQHWSFRAIAHTNAIAALSRLQAARTSAGLSRGIGKRKLFLLRNADWNKGAKTQEVLKAFAADGGTRLSIGEDDLRTFAALRQLLAERDSGLAAWLADRRPAGRTMLLRTVLGEIVAEIAAAEEAAERRRDHAALAPSAGGDGAAAKEPGATAARADDPAAVARAGVDVDGAGSAGLRANLAGGPGDRPAAPEPAPAHTITLGAGYDDGEPVRLDLESLRKHTAIFAGSGSGKTVLIRRLVEECALQGVSTIVLDPNNDLARLGDAWPERPAGWAAGDAARSAEYLAHTDVVVWTPRREAGRPLSFQPLPEFATIRDDADEFGAAIDAAVASLAPRAKVDGGTAKAMRGQAVLNEALRHFARSGGEGIRAFVGVLSALPDGVSQLEDAEKIAFELSQNLTAAMVTDALFGGGGAPADPGLLLTPAPGKRARVSVISLVGLPSEQQRQSFVNQLQLALFAWIKKNPAGDRPLGGLLVMDEAQTFAPSGPLTACTQSTLALASQARKYGLGLVFATQAPKGLHNRISGNAATQFFGLLNAPAQIEAAREMARAKGADVPDISRLGTGEFYASGEGFAFRKMRGALCLSHHPKSPLTTEEVVERARR</sequence>
<evidence type="ECO:0000313" key="4">
    <source>
        <dbReference type="Proteomes" id="UP000630887"/>
    </source>
</evidence>
<dbReference type="AlphaFoldDB" id="A0A8J3KP22"/>
<organism evidence="3 4">
    <name type="scientific">Catellatospora coxensis</name>
    <dbReference type="NCBI Taxonomy" id="310354"/>
    <lineage>
        <taxon>Bacteria</taxon>
        <taxon>Bacillati</taxon>
        <taxon>Actinomycetota</taxon>
        <taxon>Actinomycetes</taxon>
        <taxon>Micromonosporales</taxon>
        <taxon>Micromonosporaceae</taxon>
        <taxon>Catellatospora</taxon>
    </lineage>
</organism>
<proteinExistence type="predicted"/>
<reference evidence="3 4" key="1">
    <citation type="submission" date="2021-01" db="EMBL/GenBank/DDBJ databases">
        <title>Whole genome shotgun sequence of Catellatospora coxensis NBRC 107359.</title>
        <authorList>
            <person name="Komaki H."/>
            <person name="Tamura T."/>
        </authorList>
    </citation>
    <scope>NUCLEOTIDE SEQUENCE [LARGE SCALE GENOMIC DNA]</scope>
    <source>
        <strain evidence="3 4">NBRC 107359</strain>
    </source>
</reference>
<dbReference type="SUPFAM" id="SSF52540">
    <property type="entry name" value="P-loop containing nucleoside triphosphate hydrolases"/>
    <property type="match status" value="2"/>
</dbReference>
<dbReference type="SMART" id="SM00382">
    <property type="entry name" value="AAA"/>
    <property type="match status" value="2"/>
</dbReference>
<evidence type="ECO:0000259" key="2">
    <source>
        <dbReference type="SMART" id="SM00382"/>
    </source>
</evidence>
<feature type="domain" description="AAA+ ATPase" evidence="2">
    <location>
        <begin position="708"/>
        <end position="1028"/>
    </location>
</feature>
<dbReference type="InterPro" id="IPR051162">
    <property type="entry name" value="T4SS_component"/>
</dbReference>
<dbReference type="Gene3D" id="3.40.50.300">
    <property type="entry name" value="P-loop containing nucleotide triphosphate hydrolases"/>
    <property type="match status" value="2"/>
</dbReference>
<name>A0A8J3KP22_9ACTN</name>
<feature type="domain" description="AAA+ ATPase" evidence="2">
    <location>
        <begin position="56"/>
        <end position="325"/>
    </location>
</feature>
<keyword evidence="4" id="KW-1185">Reference proteome</keyword>
<gene>
    <name evidence="3" type="ORF">Cco03nite_27680</name>
</gene>
<dbReference type="InterPro" id="IPR002789">
    <property type="entry name" value="HerA_central"/>
</dbReference>
<dbReference type="CDD" id="cd01127">
    <property type="entry name" value="TrwB_TraG_TraD_VirD4"/>
    <property type="match status" value="1"/>
</dbReference>
<evidence type="ECO:0000256" key="1">
    <source>
        <dbReference type="SAM" id="MobiDB-lite"/>
    </source>
</evidence>
<dbReference type="PANTHER" id="PTHR30121">
    <property type="entry name" value="UNCHARACTERIZED PROTEIN YJGR-RELATED"/>
    <property type="match status" value="1"/>
</dbReference>
<feature type="compositionally biased region" description="Low complexity" evidence="1">
    <location>
        <begin position="633"/>
        <end position="647"/>
    </location>
</feature>
<evidence type="ECO:0000313" key="3">
    <source>
        <dbReference type="EMBL" id="GIG06068.1"/>
    </source>
</evidence>